<dbReference type="GeneID" id="43644879"/>
<dbReference type="PANTHER" id="PTHR42076:SF1">
    <property type="entry name" value="CYANOVIRIN-N DOMAIN-CONTAINING PROTEIN"/>
    <property type="match status" value="1"/>
</dbReference>
<name>A0A5N6SGQ8_ASPPS</name>
<dbReference type="Pfam" id="PF08881">
    <property type="entry name" value="CVNH"/>
    <property type="match status" value="1"/>
</dbReference>
<evidence type="ECO:0000313" key="2">
    <source>
        <dbReference type="EMBL" id="KAE8133815.1"/>
    </source>
</evidence>
<dbReference type="Proteomes" id="UP000325672">
    <property type="component" value="Unassembled WGS sequence"/>
</dbReference>
<dbReference type="RefSeq" id="XP_031909878.1">
    <property type="nucleotide sequence ID" value="XM_032060669.1"/>
</dbReference>
<gene>
    <name evidence="2" type="ORF">BDV38DRAFT_286437</name>
</gene>
<dbReference type="SMART" id="SM01111">
    <property type="entry name" value="CVNH"/>
    <property type="match status" value="1"/>
</dbReference>
<dbReference type="InterPro" id="IPR011058">
    <property type="entry name" value="Cyanovirin-N"/>
</dbReference>
<sequence>MAGNFYESAIDVHVEGPVLHAGLRNINGEVVDAFIDLNEYLGNNNGAFEWGGVDFFQTAQNVEFSFEGGDNVPILRADLQNEEGDFVLADVNLGERIINDNGEFRFQEVSYTYRWVLCPSC</sequence>
<evidence type="ECO:0000259" key="1">
    <source>
        <dbReference type="SMART" id="SM01111"/>
    </source>
</evidence>
<organism evidence="2 3">
    <name type="scientific">Aspergillus pseudotamarii</name>
    <dbReference type="NCBI Taxonomy" id="132259"/>
    <lineage>
        <taxon>Eukaryota</taxon>
        <taxon>Fungi</taxon>
        <taxon>Dikarya</taxon>
        <taxon>Ascomycota</taxon>
        <taxon>Pezizomycotina</taxon>
        <taxon>Eurotiomycetes</taxon>
        <taxon>Eurotiomycetidae</taxon>
        <taxon>Eurotiales</taxon>
        <taxon>Aspergillaceae</taxon>
        <taxon>Aspergillus</taxon>
        <taxon>Aspergillus subgen. Circumdati</taxon>
    </lineage>
</organism>
<dbReference type="EMBL" id="ML743611">
    <property type="protein sequence ID" value="KAE8133815.1"/>
    <property type="molecule type" value="Genomic_DNA"/>
</dbReference>
<dbReference type="InterPro" id="IPR036673">
    <property type="entry name" value="Cyanovirin-N_sf"/>
</dbReference>
<dbReference type="OrthoDB" id="2441380at2759"/>
<dbReference type="SUPFAM" id="SSF51322">
    <property type="entry name" value="Cyanovirin-N"/>
    <property type="match status" value="1"/>
</dbReference>
<keyword evidence="3" id="KW-1185">Reference proteome</keyword>
<proteinExistence type="predicted"/>
<protein>
    <submittedName>
        <fullName evidence="2">Cyanovirin-N</fullName>
    </submittedName>
</protein>
<accession>A0A5N6SGQ8</accession>
<reference evidence="2 3" key="1">
    <citation type="submission" date="2019-04" db="EMBL/GenBank/DDBJ databases">
        <title>Friends and foes A comparative genomics study of 23 Aspergillus species from section Flavi.</title>
        <authorList>
            <consortium name="DOE Joint Genome Institute"/>
            <person name="Kjaerbolling I."/>
            <person name="Vesth T."/>
            <person name="Frisvad J.C."/>
            <person name="Nybo J.L."/>
            <person name="Theobald S."/>
            <person name="Kildgaard S."/>
            <person name="Isbrandt T."/>
            <person name="Kuo A."/>
            <person name="Sato A."/>
            <person name="Lyhne E.K."/>
            <person name="Kogle M.E."/>
            <person name="Wiebenga A."/>
            <person name="Kun R.S."/>
            <person name="Lubbers R.J."/>
            <person name="Makela M.R."/>
            <person name="Barry K."/>
            <person name="Chovatia M."/>
            <person name="Clum A."/>
            <person name="Daum C."/>
            <person name="Haridas S."/>
            <person name="He G."/>
            <person name="LaButti K."/>
            <person name="Lipzen A."/>
            <person name="Mondo S."/>
            <person name="Riley R."/>
            <person name="Salamov A."/>
            <person name="Simmons B.A."/>
            <person name="Magnuson J.K."/>
            <person name="Henrissat B."/>
            <person name="Mortensen U.H."/>
            <person name="Larsen T.O."/>
            <person name="Devries R.P."/>
            <person name="Grigoriev I.V."/>
            <person name="Machida M."/>
            <person name="Baker S.E."/>
            <person name="Andersen M.R."/>
        </authorList>
    </citation>
    <scope>NUCLEOTIDE SEQUENCE [LARGE SCALE GENOMIC DNA]</scope>
    <source>
        <strain evidence="2 3">CBS 117625</strain>
    </source>
</reference>
<dbReference type="Gene3D" id="2.30.60.10">
    <property type="entry name" value="Cyanovirin-N"/>
    <property type="match status" value="1"/>
</dbReference>
<dbReference type="PANTHER" id="PTHR42076">
    <property type="entry name" value="CYANOVIRIN-N HOMOLOG"/>
    <property type="match status" value="1"/>
</dbReference>
<feature type="domain" description="Cyanovirin-N" evidence="1">
    <location>
        <begin position="4"/>
        <end position="106"/>
    </location>
</feature>
<evidence type="ECO:0000313" key="3">
    <source>
        <dbReference type="Proteomes" id="UP000325672"/>
    </source>
</evidence>
<dbReference type="AlphaFoldDB" id="A0A5N6SGQ8"/>